<dbReference type="Proteomes" id="UP000236291">
    <property type="component" value="Unassembled WGS sequence"/>
</dbReference>
<dbReference type="STRING" id="57577.A0A2K3MWP2"/>
<name>A0A2K3MWP2_TRIPR</name>
<dbReference type="AlphaFoldDB" id="A0A2K3MWP2"/>
<evidence type="ECO:0000313" key="3">
    <source>
        <dbReference type="Proteomes" id="UP000236291"/>
    </source>
</evidence>
<evidence type="ECO:0000313" key="2">
    <source>
        <dbReference type="EMBL" id="PNX95228.1"/>
    </source>
</evidence>
<accession>A0A2K3MWP2</accession>
<reference evidence="2 3" key="2">
    <citation type="journal article" date="2017" name="Front. Plant Sci.">
        <title>Gene Classification and Mining of Molecular Markers Useful in Red Clover (Trifolium pratense) Breeding.</title>
        <authorList>
            <person name="Istvanek J."/>
            <person name="Dluhosova J."/>
            <person name="Dluhos P."/>
            <person name="Patkova L."/>
            <person name="Nedelnik J."/>
            <person name="Repkova J."/>
        </authorList>
    </citation>
    <scope>NUCLEOTIDE SEQUENCE [LARGE SCALE GENOMIC DNA]</scope>
    <source>
        <strain evidence="3">cv. Tatra</strain>
        <tissue evidence="2">Young leaves</tissue>
    </source>
</reference>
<reference evidence="2 3" key="1">
    <citation type="journal article" date="2014" name="Am. J. Bot.">
        <title>Genome assembly and annotation for red clover (Trifolium pratense; Fabaceae).</title>
        <authorList>
            <person name="Istvanek J."/>
            <person name="Jaros M."/>
            <person name="Krenek A."/>
            <person name="Repkova J."/>
        </authorList>
    </citation>
    <scope>NUCLEOTIDE SEQUENCE [LARGE SCALE GENOMIC DNA]</scope>
    <source>
        <strain evidence="3">cv. Tatra</strain>
        <tissue evidence="2">Young leaves</tissue>
    </source>
</reference>
<dbReference type="Gene3D" id="3.40.462.20">
    <property type="match status" value="1"/>
</dbReference>
<evidence type="ECO:0000256" key="1">
    <source>
        <dbReference type="SAM" id="MobiDB-lite"/>
    </source>
</evidence>
<feature type="region of interest" description="Disordered" evidence="1">
    <location>
        <begin position="167"/>
        <end position="188"/>
    </location>
</feature>
<dbReference type="PANTHER" id="PTHR32448">
    <property type="entry name" value="OS08G0158400 PROTEIN"/>
    <property type="match status" value="1"/>
</dbReference>
<organism evidence="2 3">
    <name type="scientific">Trifolium pratense</name>
    <name type="common">Red clover</name>
    <dbReference type="NCBI Taxonomy" id="57577"/>
    <lineage>
        <taxon>Eukaryota</taxon>
        <taxon>Viridiplantae</taxon>
        <taxon>Streptophyta</taxon>
        <taxon>Embryophyta</taxon>
        <taxon>Tracheophyta</taxon>
        <taxon>Spermatophyta</taxon>
        <taxon>Magnoliopsida</taxon>
        <taxon>eudicotyledons</taxon>
        <taxon>Gunneridae</taxon>
        <taxon>Pentapetalae</taxon>
        <taxon>rosids</taxon>
        <taxon>fabids</taxon>
        <taxon>Fabales</taxon>
        <taxon>Fabaceae</taxon>
        <taxon>Papilionoideae</taxon>
        <taxon>50 kb inversion clade</taxon>
        <taxon>NPAAA clade</taxon>
        <taxon>Hologalegina</taxon>
        <taxon>IRL clade</taxon>
        <taxon>Trifolieae</taxon>
        <taxon>Trifolium</taxon>
    </lineage>
</organism>
<protein>
    <submittedName>
        <fullName evidence="2">Reticuline oxidase-like protein</fullName>
    </submittedName>
</protein>
<gene>
    <name evidence="2" type="ORF">L195_g018413</name>
</gene>
<feature type="compositionally biased region" description="Polar residues" evidence="1">
    <location>
        <begin position="167"/>
        <end position="180"/>
    </location>
</feature>
<comment type="caution">
    <text evidence="2">The sequence shown here is derived from an EMBL/GenBank/DDBJ whole genome shotgun (WGS) entry which is preliminary data.</text>
</comment>
<proteinExistence type="predicted"/>
<dbReference type="EMBL" id="ASHM01013250">
    <property type="protein sequence ID" value="PNX95228.1"/>
    <property type="molecule type" value="Genomic_DNA"/>
</dbReference>
<sequence length="208" mass="23496">MIEGETLYMQWNPYGGRMEEILSSETPFPHRAGNLFLIQYINTWVEDSPEAIDRHVNFSRSFYELMTPYVSNSPREAFLNYRDADIGANRPKSPAISIANFSSLICNRFRYIASFSEVENAFGMTCVSVEHHNVMCGETSSAAATPTTGITDIGSSGLLAHDSLSRGSNDLESASQTNNHLEFAPERRRRKSRWDERLSDIWADLVNE</sequence>